<evidence type="ECO:0000256" key="2">
    <source>
        <dbReference type="ARBA" id="ARBA00022737"/>
    </source>
</evidence>
<dbReference type="SUPFAM" id="SSF50978">
    <property type="entry name" value="WD40 repeat-like"/>
    <property type="match status" value="1"/>
</dbReference>
<dbReference type="InterPro" id="IPR001680">
    <property type="entry name" value="WD40_rpt"/>
</dbReference>
<dbReference type="InterPro" id="IPR019775">
    <property type="entry name" value="WD40_repeat_CS"/>
</dbReference>
<keyword evidence="5" id="KW-1185">Reference proteome</keyword>
<dbReference type="PANTHER" id="PTHR22847:SF637">
    <property type="entry name" value="WD REPEAT DOMAIN 5B"/>
    <property type="match status" value="1"/>
</dbReference>
<feature type="repeat" description="WD" evidence="3">
    <location>
        <begin position="59"/>
        <end position="102"/>
    </location>
</feature>
<feature type="repeat" description="WD" evidence="3">
    <location>
        <begin position="203"/>
        <end position="254"/>
    </location>
</feature>
<dbReference type="SMART" id="SM00320">
    <property type="entry name" value="WD40"/>
    <property type="match status" value="5"/>
</dbReference>
<feature type="repeat" description="WD" evidence="3">
    <location>
        <begin position="159"/>
        <end position="202"/>
    </location>
</feature>
<dbReference type="Pfam" id="PF00400">
    <property type="entry name" value="WD40"/>
    <property type="match status" value="4"/>
</dbReference>
<name>X6M4C2_RETFI</name>
<evidence type="ECO:0000256" key="1">
    <source>
        <dbReference type="ARBA" id="ARBA00022574"/>
    </source>
</evidence>
<organism evidence="4 5">
    <name type="scientific">Reticulomyxa filosa</name>
    <dbReference type="NCBI Taxonomy" id="46433"/>
    <lineage>
        <taxon>Eukaryota</taxon>
        <taxon>Sar</taxon>
        <taxon>Rhizaria</taxon>
        <taxon>Retaria</taxon>
        <taxon>Foraminifera</taxon>
        <taxon>Monothalamids</taxon>
        <taxon>Reticulomyxidae</taxon>
        <taxon>Reticulomyxa</taxon>
    </lineage>
</organism>
<sequence length="299" mass="34336">MESRNKQKKKLFNNYADRVICAKFSPYHYHKNHCHMIYFSSFNNTICLWDIKNNKQMKIFEHTNDVCEIEFSSFNDGRYLCFGSVDKTVLLWDIETSKSLNVFNGHEAGVWCASMSPLQSNKNGNIGMIGGNGYTICSGSYDNTIRIWDIETTKPLNVFKGHENAVRSIKYGSNELRDIILSGSHDRSIRLWDIRSNQQTQVFNGHISYVTAVEYSPFVIDNIEVGGSSNVICSGSFDLTIRFWDIRSNKKELCSIKEDDGIQSLKLFPMKKKSKNNNERGYYINLCYGLCNGPIRIWG</sequence>
<keyword evidence="2" id="KW-0677">Repeat</keyword>
<dbReference type="PROSITE" id="PS00678">
    <property type="entry name" value="WD_REPEATS_1"/>
    <property type="match status" value="3"/>
</dbReference>
<dbReference type="PRINTS" id="PR00320">
    <property type="entry name" value="GPROTEINBRPT"/>
</dbReference>
<evidence type="ECO:0000256" key="3">
    <source>
        <dbReference type="PROSITE-ProRule" id="PRU00221"/>
    </source>
</evidence>
<dbReference type="GO" id="GO:1990234">
    <property type="term" value="C:transferase complex"/>
    <property type="evidence" value="ECO:0007669"/>
    <property type="project" value="UniProtKB-ARBA"/>
</dbReference>
<proteinExistence type="predicted"/>
<dbReference type="PROSITE" id="PS50294">
    <property type="entry name" value="WD_REPEATS_REGION"/>
    <property type="match status" value="1"/>
</dbReference>
<dbReference type="InterPro" id="IPR036322">
    <property type="entry name" value="WD40_repeat_dom_sf"/>
</dbReference>
<evidence type="ECO:0000313" key="4">
    <source>
        <dbReference type="EMBL" id="ETO08317.1"/>
    </source>
</evidence>
<protein>
    <submittedName>
        <fullName evidence="4">Uncharacterized protein</fullName>
    </submittedName>
</protein>
<gene>
    <name evidence="4" type="ORF">RFI_29072</name>
</gene>
<dbReference type="OrthoDB" id="5573735at2759"/>
<dbReference type="PANTHER" id="PTHR22847">
    <property type="entry name" value="WD40 REPEAT PROTEIN"/>
    <property type="match status" value="1"/>
</dbReference>
<accession>X6M4C2</accession>
<dbReference type="InterPro" id="IPR015943">
    <property type="entry name" value="WD40/YVTN_repeat-like_dom_sf"/>
</dbReference>
<dbReference type="InterPro" id="IPR020472">
    <property type="entry name" value="WD40_PAC1"/>
</dbReference>
<dbReference type="Proteomes" id="UP000023152">
    <property type="component" value="Unassembled WGS sequence"/>
</dbReference>
<dbReference type="CDD" id="cd00200">
    <property type="entry name" value="WD40"/>
    <property type="match status" value="1"/>
</dbReference>
<dbReference type="Gene3D" id="2.130.10.10">
    <property type="entry name" value="YVTN repeat-like/Quinoprotein amine dehydrogenase"/>
    <property type="match status" value="2"/>
</dbReference>
<feature type="repeat" description="WD" evidence="3">
    <location>
        <begin position="132"/>
        <end position="158"/>
    </location>
</feature>
<dbReference type="AlphaFoldDB" id="X6M4C2"/>
<keyword evidence="1 3" id="KW-0853">WD repeat</keyword>
<comment type="caution">
    <text evidence="4">The sequence shown here is derived from an EMBL/GenBank/DDBJ whole genome shotgun (WGS) entry which is preliminary data.</text>
</comment>
<dbReference type="PROSITE" id="PS50082">
    <property type="entry name" value="WD_REPEATS_2"/>
    <property type="match status" value="4"/>
</dbReference>
<evidence type="ECO:0000313" key="5">
    <source>
        <dbReference type="Proteomes" id="UP000023152"/>
    </source>
</evidence>
<dbReference type="EMBL" id="ASPP01025153">
    <property type="protein sequence ID" value="ETO08317.1"/>
    <property type="molecule type" value="Genomic_DNA"/>
</dbReference>
<reference evidence="4 5" key="1">
    <citation type="journal article" date="2013" name="Curr. Biol.">
        <title>The Genome of the Foraminiferan Reticulomyxa filosa.</title>
        <authorList>
            <person name="Glockner G."/>
            <person name="Hulsmann N."/>
            <person name="Schleicher M."/>
            <person name="Noegel A.A."/>
            <person name="Eichinger L."/>
            <person name="Gallinger C."/>
            <person name="Pawlowski J."/>
            <person name="Sierra R."/>
            <person name="Euteneuer U."/>
            <person name="Pillet L."/>
            <person name="Moustafa A."/>
            <person name="Platzer M."/>
            <person name="Groth M."/>
            <person name="Szafranski K."/>
            <person name="Schliwa M."/>
        </authorList>
    </citation>
    <scope>NUCLEOTIDE SEQUENCE [LARGE SCALE GENOMIC DNA]</scope>
</reference>